<dbReference type="Gramene" id="OE9A098073T1">
    <property type="protein sequence ID" value="OE9A098073C1"/>
    <property type="gene ID" value="OE9A098073"/>
</dbReference>
<reference evidence="2 3" key="1">
    <citation type="submission" date="2019-12" db="EMBL/GenBank/DDBJ databases">
        <authorList>
            <person name="Alioto T."/>
            <person name="Alioto T."/>
            <person name="Gomez Garrido J."/>
        </authorList>
    </citation>
    <scope>NUCLEOTIDE SEQUENCE [LARGE SCALE GENOMIC DNA]</scope>
</reference>
<evidence type="ECO:0000256" key="1">
    <source>
        <dbReference type="SAM" id="MobiDB-lite"/>
    </source>
</evidence>
<gene>
    <name evidence="2" type="ORF">OLEA9_A098073</name>
</gene>
<name>A0A8S0SPB5_OLEEU</name>
<sequence>MAVSCHHFGFRYKEPHMFLSETLLQFFCLQHYSVGLPDRFDYPSQNPQEPQPVVRKTENRKYAKYKNMSCSEIYDTYGKLFGDAGDSTKYALSPSKLSQRGFDLGTDSDKDDGGDKLSINAEGTDSSDSPVDYRAYSSVNISRNRSEDKRKSRHGKDKGKRKKYGAREVSESLEQMVSVGTDLASIARSHQKDDMSIDDCVSELLSSEHVEEGSPLHMFALWFLRVKDNRNSYRAAKTPFLRFKFIECCFERDNQSFPRKG</sequence>
<dbReference type="EMBL" id="CACTIH010005475">
    <property type="protein sequence ID" value="CAA2994500.1"/>
    <property type="molecule type" value="Genomic_DNA"/>
</dbReference>
<keyword evidence="3" id="KW-1185">Reference proteome</keyword>
<evidence type="ECO:0000313" key="3">
    <source>
        <dbReference type="Proteomes" id="UP000594638"/>
    </source>
</evidence>
<feature type="region of interest" description="Disordered" evidence="1">
    <location>
        <begin position="101"/>
        <end position="167"/>
    </location>
</feature>
<comment type="caution">
    <text evidence="2">The sequence shown here is derived from an EMBL/GenBank/DDBJ whole genome shotgun (WGS) entry which is preliminary data.</text>
</comment>
<organism evidence="2 3">
    <name type="scientific">Olea europaea subsp. europaea</name>
    <dbReference type="NCBI Taxonomy" id="158383"/>
    <lineage>
        <taxon>Eukaryota</taxon>
        <taxon>Viridiplantae</taxon>
        <taxon>Streptophyta</taxon>
        <taxon>Embryophyta</taxon>
        <taxon>Tracheophyta</taxon>
        <taxon>Spermatophyta</taxon>
        <taxon>Magnoliopsida</taxon>
        <taxon>eudicotyledons</taxon>
        <taxon>Gunneridae</taxon>
        <taxon>Pentapetalae</taxon>
        <taxon>asterids</taxon>
        <taxon>lamiids</taxon>
        <taxon>Lamiales</taxon>
        <taxon>Oleaceae</taxon>
        <taxon>Oleeae</taxon>
        <taxon>Olea</taxon>
    </lineage>
</organism>
<protein>
    <submittedName>
        <fullName evidence="2">Uncharacterized protein</fullName>
    </submittedName>
</protein>
<feature type="compositionally biased region" description="Basic residues" evidence="1">
    <location>
        <begin position="151"/>
        <end position="164"/>
    </location>
</feature>
<dbReference type="AlphaFoldDB" id="A0A8S0SPB5"/>
<dbReference type="OrthoDB" id="693912at2759"/>
<evidence type="ECO:0000313" key="2">
    <source>
        <dbReference type="EMBL" id="CAA2994500.1"/>
    </source>
</evidence>
<dbReference type="Proteomes" id="UP000594638">
    <property type="component" value="Unassembled WGS sequence"/>
</dbReference>
<accession>A0A8S0SPB5</accession>
<proteinExistence type="predicted"/>